<keyword evidence="17" id="KW-0675">Receptor</keyword>
<evidence type="ECO:0000256" key="5">
    <source>
        <dbReference type="ARBA" id="ARBA00022692"/>
    </source>
</evidence>
<evidence type="ECO:0000256" key="11">
    <source>
        <dbReference type="ARBA" id="ARBA00023237"/>
    </source>
</evidence>
<dbReference type="CDD" id="cd01347">
    <property type="entry name" value="ligand_gated_channel"/>
    <property type="match status" value="1"/>
</dbReference>
<comment type="similarity">
    <text evidence="12 14">Belongs to the TonB-dependent receptor family.</text>
</comment>
<keyword evidence="5 12" id="KW-0812">Transmembrane</keyword>
<keyword evidence="6" id="KW-0732">Signal</keyword>
<evidence type="ECO:0000256" key="9">
    <source>
        <dbReference type="ARBA" id="ARBA00023077"/>
    </source>
</evidence>
<dbReference type="InterPro" id="IPR010917">
    <property type="entry name" value="TonB_rcpt_CS"/>
</dbReference>
<sequence>MPIAITALGAKQLSVAQINTTADLKSVTPGLAFNTALGGFGQPRIRGIGTTTTGPGIENPVATYVDGVYIGSAAGTLFSLNDVDQVAVLKGPQGTLFGRNATGGLIQVTTRTPSQTPTADGSISYGNYGTVSSSAYVSGGLTPTLSASVAGIYDYQKDGYGTNVYNGEDVQKHRDYAGRGKIQWKPDSQTKFTLSGDYSYLQGADPAIHPVDGTLAGPGPAGARDIDQNVQPYLNTKSWGASLTGQHDFESVQLLSITAYRNSFLHAIIDGDQTPAPNVEVDQTQKDKQFSQEVQLLSTAPGPFKWVIGGYYFWSRGSYDPLDTKVQAYTPFGPISIDARVDSRQTLNSYAAFAQGTYDFGASTHLTAGLRYTIDDRAIAATSDTTTPFGSDIESTSDSKSFKKLTWRLSLDHRFSPGLLGYVSYNRGFKSGSFVPQVIPAEELKPETLDAYEVGLKSDLFDHRLRVNAAAFYYNYKNIQINEILNGVLYPFDGKGARSYGVDLDAQAKVTRALTLNAGFSYIHDRYKSFPNGYTTNDNVIDPATFQFQVLTVDATGNRLQDTPDWTANIGATYVVGPITVAASYYYNDGYYVDPGNGVREPHYNLVDASITWTSRDQHLSIRAWGKNLTNALYSMQLDATSTGNNRVAAPPRTYGVTAGFHF</sequence>
<feature type="short sequence motif" description="TonB C-terminal box" evidence="13">
    <location>
        <begin position="646"/>
        <end position="663"/>
    </location>
</feature>
<keyword evidence="8" id="KW-0406">Ion transport</keyword>
<gene>
    <name evidence="17" type="ORF">QGN17_11230</name>
</gene>
<dbReference type="Pfam" id="PF00593">
    <property type="entry name" value="TonB_dep_Rec_b-barrel"/>
    <property type="match status" value="1"/>
</dbReference>
<evidence type="ECO:0000259" key="16">
    <source>
        <dbReference type="Pfam" id="PF07715"/>
    </source>
</evidence>
<keyword evidence="11 12" id="KW-0998">Cell outer membrane</keyword>
<evidence type="ECO:0000256" key="12">
    <source>
        <dbReference type="PROSITE-ProRule" id="PRU01360"/>
    </source>
</evidence>
<keyword evidence="10 12" id="KW-0472">Membrane</keyword>
<keyword evidence="9 14" id="KW-0798">TonB box</keyword>
<evidence type="ECO:0000256" key="6">
    <source>
        <dbReference type="ARBA" id="ARBA00022729"/>
    </source>
</evidence>
<dbReference type="Proteomes" id="UP001160625">
    <property type="component" value="Unassembled WGS sequence"/>
</dbReference>
<dbReference type="Pfam" id="PF07715">
    <property type="entry name" value="Plug"/>
    <property type="match status" value="1"/>
</dbReference>
<dbReference type="Gene3D" id="2.40.170.20">
    <property type="entry name" value="TonB-dependent receptor, beta-barrel domain"/>
    <property type="match status" value="1"/>
</dbReference>
<evidence type="ECO:0000256" key="8">
    <source>
        <dbReference type="ARBA" id="ARBA00023065"/>
    </source>
</evidence>
<proteinExistence type="inferred from homology"/>
<dbReference type="SUPFAM" id="SSF56935">
    <property type="entry name" value="Porins"/>
    <property type="match status" value="1"/>
</dbReference>
<evidence type="ECO:0000256" key="4">
    <source>
        <dbReference type="ARBA" id="ARBA00022496"/>
    </source>
</evidence>
<evidence type="ECO:0000256" key="13">
    <source>
        <dbReference type="PROSITE-ProRule" id="PRU10144"/>
    </source>
</evidence>
<feature type="domain" description="TonB-dependent receptor plug" evidence="16">
    <location>
        <begin position="2"/>
        <end position="104"/>
    </location>
</feature>
<evidence type="ECO:0000256" key="14">
    <source>
        <dbReference type="RuleBase" id="RU003357"/>
    </source>
</evidence>
<keyword evidence="18" id="KW-1185">Reference proteome</keyword>
<dbReference type="PROSITE" id="PS01156">
    <property type="entry name" value="TONB_DEPENDENT_REC_2"/>
    <property type="match status" value="1"/>
</dbReference>
<accession>A0ABT6N2L1</accession>
<keyword evidence="2 12" id="KW-0813">Transport</keyword>
<dbReference type="InterPro" id="IPR039426">
    <property type="entry name" value="TonB-dep_rcpt-like"/>
</dbReference>
<dbReference type="InterPro" id="IPR036942">
    <property type="entry name" value="Beta-barrel_TonB_sf"/>
</dbReference>
<protein>
    <submittedName>
        <fullName evidence="17">TonB-dependent receptor</fullName>
    </submittedName>
</protein>
<evidence type="ECO:0000313" key="17">
    <source>
        <dbReference type="EMBL" id="MDH7639302.1"/>
    </source>
</evidence>
<keyword evidence="4" id="KW-0410">Iron transport</keyword>
<reference evidence="17" key="1">
    <citation type="submission" date="2023-04" db="EMBL/GenBank/DDBJ databases">
        <title>Sphingomonas sp. MAHUQ-71 isolated from rice field.</title>
        <authorList>
            <person name="Huq M.A."/>
        </authorList>
    </citation>
    <scope>NUCLEOTIDE SEQUENCE</scope>
    <source>
        <strain evidence="17">MAHUQ-71</strain>
    </source>
</reference>
<dbReference type="InterPro" id="IPR012910">
    <property type="entry name" value="Plug_dom"/>
</dbReference>
<name>A0ABT6N2L1_9SPHN</name>
<dbReference type="PANTHER" id="PTHR32552">
    <property type="entry name" value="FERRICHROME IRON RECEPTOR-RELATED"/>
    <property type="match status" value="1"/>
</dbReference>
<evidence type="ECO:0000256" key="2">
    <source>
        <dbReference type="ARBA" id="ARBA00022448"/>
    </source>
</evidence>
<evidence type="ECO:0000256" key="1">
    <source>
        <dbReference type="ARBA" id="ARBA00004571"/>
    </source>
</evidence>
<evidence type="ECO:0000313" key="18">
    <source>
        <dbReference type="Proteomes" id="UP001160625"/>
    </source>
</evidence>
<dbReference type="RefSeq" id="WP_281044577.1">
    <property type="nucleotide sequence ID" value="NZ_JARYGZ010000001.1"/>
</dbReference>
<evidence type="ECO:0000259" key="15">
    <source>
        <dbReference type="Pfam" id="PF00593"/>
    </source>
</evidence>
<evidence type="ECO:0000256" key="3">
    <source>
        <dbReference type="ARBA" id="ARBA00022452"/>
    </source>
</evidence>
<dbReference type="PANTHER" id="PTHR32552:SF81">
    <property type="entry name" value="TONB-DEPENDENT OUTER MEMBRANE RECEPTOR"/>
    <property type="match status" value="1"/>
</dbReference>
<dbReference type="PROSITE" id="PS52016">
    <property type="entry name" value="TONB_DEPENDENT_REC_3"/>
    <property type="match status" value="1"/>
</dbReference>
<comment type="subcellular location">
    <subcellularLocation>
        <location evidence="1 12">Cell outer membrane</location>
        <topology evidence="1 12">Multi-pass membrane protein</topology>
    </subcellularLocation>
</comment>
<dbReference type="InterPro" id="IPR000531">
    <property type="entry name" value="Beta-barrel_TonB"/>
</dbReference>
<keyword evidence="7" id="KW-0408">Iron</keyword>
<organism evidence="17 18">
    <name type="scientific">Sphingomonas oryzagri</name>
    <dbReference type="NCBI Taxonomy" id="3042314"/>
    <lineage>
        <taxon>Bacteria</taxon>
        <taxon>Pseudomonadati</taxon>
        <taxon>Pseudomonadota</taxon>
        <taxon>Alphaproteobacteria</taxon>
        <taxon>Sphingomonadales</taxon>
        <taxon>Sphingomonadaceae</taxon>
        <taxon>Sphingomonas</taxon>
    </lineage>
</organism>
<evidence type="ECO:0000256" key="10">
    <source>
        <dbReference type="ARBA" id="ARBA00023136"/>
    </source>
</evidence>
<keyword evidence="3 12" id="KW-1134">Transmembrane beta strand</keyword>
<feature type="domain" description="TonB-dependent receptor-like beta-barrel" evidence="15">
    <location>
        <begin position="193"/>
        <end position="629"/>
    </location>
</feature>
<evidence type="ECO:0000256" key="7">
    <source>
        <dbReference type="ARBA" id="ARBA00023004"/>
    </source>
</evidence>
<dbReference type="EMBL" id="JARYGZ010000001">
    <property type="protein sequence ID" value="MDH7639302.1"/>
    <property type="molecule type" value="Genomic_DNA"/>
</dbReference>
<comment type="caution">
    <text evidence="17">The sequence shown here is derived from an EMBL/GenBank/DDBJ whole genome shotgun (WGS) entry which is preliminary data.</text>
</comment>